<protein>
    <submittedName>
        <fullName evidence="1">Uncharacterized protein</fullName>
    </submittedName>
</protein>
<evidence type="ECO:0000313" key="2">
    <source>
        <dbReference type="Proteomes" id="UP000235672"/>
    </source>
</evidence>
<name>A0A2J6QKY0_9HELO</name>
<accession>A0A2J6QKY0</accession>
<dbReference type="EMBL" id="KZ613467">
    <property type="protein sequence ID" value="PMD26886.1"/>
    <property type="molecule type" value="Genomic_DNA"/>
</dbReference>
<reference evidence="1 2" key="1">
    <citation type="submission" date="2016-05" db="EMBL/GenBank/DDBJ databases">
        <title>A degradative enzymes factory behind the ericoid mycorrhizal symbiosis.</title>
        <authorList>
            <consortium name="DOE Joint Genome Institute"/>
            <person name="Martino E."/>
            <person name="Morin E."/>
            <person name="Grelet G."/>
            <person name="Kuo A."/>
            <person name="Kohler A."/>
            <person name="Daghino S."/>
            <person name="Barry K."/>
            <person name="Choi C."/>
            <person name="Cichocki N."/>
            <person name="Clum A."/>
            <person name="Copeland A."/>
            <person name="Hainaut M."/>
            <person name="Haridas S."/>
            <person name="Labutti K."/>
            <person name="Lindquist E."/>
            <person name="Lipzen A."/>
            <person name="Khouja H.-R."/>
            <person name="Murat C."/>
            <person name="Ohm R."/>
            <person name="Olson A."/>
            <person name="Spatafora J."/>
            <person name="Veneault-Fourrey C."/>
            <person name="Henrissat B."/>
            <person name="Grigoriev I."/>
            <person name="Martin F."/>
            <person name="Perotto S."/>
        </authorList>
    </citation>
    <scope>NUCLEOTIDE SEQUENCE [LARGE SCALE GENOMIC DNA]</scope>
    <source>
        <strain evidence="1 2">UAMH 7357</strain>
    </source>
</reference>
<organism evidence="1 2">
    <name type="scientific">Hyaloscypha hepaticicola</name>
    <dbReference type="NCBI Taxonomy" id="2082293"/>
    <lineage>
        <taxon>Eukaryota</taxon>
        <taxon>Fungi</taxon>
        <taxon>Dikarya</taxon>
        <taxon>Ascomycota</taxon>
        <taxon>Pezizomycotina</taxon>
        <taxon>Leotiomycetes</taxon>
        <taxon>Helotiales</taxon>
        <taxon>Hyaloscyphaceae</taxon>
        <taxon>Hyaloscypha</taxon>
    </lineage>
</organism>
<sequence length="100" mass="11501">MADQRLISRPQSVSQLKVLINQSISHQPVHSVFQTSLENQKSYSLASMDASFWTDPDNTPEEKPEYQEYKSAKHDLTVLSLEMRKARKEHAESLGFKGFF</sequence>
<dbReference type="OrthoDB" id="5211520at2759"/>
<gene>
    <name evidence="1" type="ORF">NA56DRAFT_698127</name>
</gene>
<dbReference type="AlphaFoldDB" id="A0A2J6QKY0"/>
<proteinExistence type="predicted"/>
<dbReference type="Proteomes" id="UP000235672">
    <property type="component" value="Unassembled WGS sequence"/>
</dbReference>
<evidence type="ECO:0000313" key="1">
    <source>
        <dbReference type="EMBL" id="PMD26886.1"/>
    </source>
</evidence>
<keyword evidence="2" id="KW-1185">Reference proteome</keyword>